<dbReference type="PANTHER" id="PTHR10257:SF6">
    <property type="entry name" value="SERINE_THREONINE-PROTEIN PHOSPHATASE 2A 56 KDA REGULATORY SUBUNIT ALPHA ISOFORM"/>
    <property type="match status" value="1"/>
</dbReference>
<dbReference type="GO" id="GO:0005829">
    <property type="term" value="C:cytosol"/>
    <property type="evidence" value="ECO:0007669"/>
    <property type="project" value="TreeGrafter"/>
</dbReference>
<sequence>MFLGEIEEILDVIEPSQFRKIQEPLFKQISKCVANPHFQVSERALYFWNNEYIVSLIEEHIENVLPIMFDCLFTISKEHWNPTIVALIYNVMKAMMEMNLNLFDELATSYKEDKMREQQKAQERDELWRKLEELRLSHAASVQINSHGIPSFQNSNNNNNSHLDSSGDDDAVIHKGEKMCDDSEVIVGVLCTEEDLLQDIRNDSVLENIECMSCENIVVGEVSDIILDACVMRGDDAVTHKGDKMRGDSEVNIGVLRAEEDVDN</sequence>
<accession>A0A1A8HGM3</accession>
<dbReference type="SUPFAM" id="SSF48371">
    <property type="entry name" value="ARM repeat"/>
    <property type="match status" value="1"/>
</dbReference>
<name>A0A1A8HGM3_9TELE</name>
<reference evidence="3" key="2">
    <citation type="submission" date="2016-06" db="EMBL/GenBank/DDBJ databases">
        <title>The genome of a short-lived fish provides insights into sex chromosome evolution and the genetic control of aging.</title>
        <authorList>
            <person name="Reichwald K."/>
            <person name="Felder M."/>
            <person name="Petzold A."/>
            <person name="Koch P."/>
            <person name="Groth M."/>
            <person name="Platzer M."/>
        </authorList>
    </citation>
    <scope>NUCLEOTIDE SEQUENCE</scope>
    <source>
        <tissue evidence="3">Brain</tissue>
    </source>
</reference>
<dbReference type="Gene3D" id="1.25.10.10">
    <property type="entry name" value="Leucine-rich Repeat Variant"/>
    <property type="match status" value="1"/>
</dbReference>
<feature type="region of interest" description="Disordered" evidence="2">
    <location>
        <begin position="147"/>
        <end position="170"/>
    </location>
</feature>
<gene>
    <name evidence="3" type="primary">PPP2R5A</name>
</gene>
<dbReference type="AlphaFoldDB" id="A0A1A8HGM3"/>
<dbReference type="GO" id="GO:0007165">
    <property type="term" value="P:signal transduction"/>
    <property type="evidence" value="ECO:0007669"/>
    <property type="project" value="InterPro"/>
</dbReference>
<dbReference type="InterPro" id="IPR011989">
    <property type="entry name" value="ARM-like"/>
</dbReference>
<organism evidence="3">
    <name type="scientific">Nothobranchius korthausae</name>
    <dbReference type="NCBI Taxonomy" id="1143690"/>
    <lineage>
        <taxon>Eukaryota</taxon>
        <taxon>Metazoa</taxon>
        <taxon>Chordata</taxon>
        <taxon>Craniata</taxon>
        <taxon>Vertebrata</taxon>
        <taxon>Euteleostomi</taxon>
        <taxon>Actinopterygii</taxon>
        <taxon>Neopterygii</taxon>
        <taxon>Teleostei</taxon>
        <taxon>Neoteleostei</taxon>
        <taxon>Acanthomorphata</taxon>
        <taxon>Ovalentaria</taxon>
        <taxon>Atherinomorphae</taxon>
        <taxon>Cyprinodontiformes</taxon>
        <taxon>Nothobranchiidae</taxon>
        <taxon>Nothobranchius</taxon>
    </lineage>
</organism>
<dbReference type="GO" id="GO:0005634">
    <property type="term" value="C:nucleus"/>
    <property type="evidence" value="ECO:0007669"/>
    <property type="project" value="TreeGrafter"/>
</dbReference>
<proteinExistence type="inferred from homology"/>
<reference evidence="3" key="1">
    <citation type="submission" date="2016-05" db="EMBL/GenBank/DDBJ databases">
        <authorList>
            <person name="Lavstsen T."/>
            <person name="Jespersen J.S."/>
        </authorList>
    </citation>
    <scope>NUCLEOTIDE SEQUENCE</scope>
    <source>
        <tissue evidence="3">Brain</tissue>
    </source>
</reference>
<dbReference type="EMBL" id="HAEC01013603">
    <property type="protein sequence ID" value="SBQ81820.1"/>
    <property type="molecule type" value="Transcribed_RNA"/>
</dbReference>
<comment type="similarity">
    <text evidence="1">Belongs to the phosphatase 2A regulatory subunit B56 family.</text>
</comment>
<dbReference type="PANTHER" id="PTHR10257">
    <property type="entry name" value="SERINE/THREONINE PROTEIN PHOSPHATASE 2A PP2A REGULATORY SUBUNIT B"/>
    <property type="match status" value="1"/>
</dbReference>
<feature type="compositionally biased region" description="Low complexity" evidence="2">
    <location>
        <begin position="154"/>
        <end position="164"/>
    </location>
</feature>
<dbReference type="GO" id="GO:0000159">
    <property type="term" value="C:protein phosphatase type 2A complex"/>
    <property type="evidence" value="ECO:0007669"/>
    <property type="project" value="InterPro"/>
</dbReference>
<dbReference type="Pfam" id="PF01603">
    <property type="entry name" value="B56"/>
    <property type="match status" value="1"/>
</dbReference>
<evidence type="ECO:0000313" key="3">
    <source>
        <dbReference type="EMBL" id="SBQ81820.1"/>
    </source>
</evidence>
<dbReference type="InterPro" id="IPR002554">
    <property type="entry name" value="PP2A_B56"/>
</dbReference>
<dbReference type="GO" id="GO:0072542">
    <property type="term" value="F:protein phosphatase activator activity"/>
    <property type="evidence" value="ECO:0007669"/>
    <property type="project" value="TreeGrafter"/>
</dbReference>
<protein>
    <submittedName>
        <fullName evidence="3">Protein phosphatase 2, regulatory subunit B', alpha isoform</fullName>
    </submittedName>
</protein>
<dbReference type="InterPro" id="IPR016024">
    <property type="entry name" value="ARM-type_fold"/>
</dbReference>
<evidence type="ECO:0000256" key="2">
    <source>
        <dbReference type="SAM" id="MobiDB-lite"/>
    </source>
</evidence>
<dbReference type="EMBL" id="HAEB01004625">
    <property type="protein sequence ID" value="SBQ51152.1"/>
    <property type="molecule type" value="Transcribed_RNA"/>
</dbReference>
<evidence type="ECO:0000256" key="1">
    <source>
        <dbReference type="ARBA" id="ARBA00009745"/>
    </source>
</evidence>